<evidence type="ECO:0000313" key="2">
    <source>
        <dbReference type="EMBL" id="GBP13616.1"/>
    </source>
</evidence>
<sequence>MNTSPPVAVGSERDFKYITRCKGSVPEGFAWGSTGLSLLYASDRLLPSACCRTSATGHTPPLRTSTAQALGATYTRSSVEIVSPPTGFVVPRRRVHVSSTYYREPVRRSSSISLTPSYRPVQLPIRFFSQTKATSAKVGSGWVTAAIQLKDLECLRTNKAIQDVGPVKPEPTKRSLAPVLTHWMSNTTQRSPVDYQIVRTRDRLRACLSLVHPPVAVLFRRHEALAERRKVSREKSSEKYIGRRVRMKKSN</sequence>
<proteinExistence type="predicted"/>
<evidence type="ECO:0000313" key="3">
    <source>
        <dbReference type="Proteomes" id="UP000299102"/>
    </source>
</evidence>
<evidence type="ECO:0000256" key="1">
    <source>
        <dbReference type="SAM" id="MobiDB-lite"/>
    </source>
</evidence>
<dbReference type="Proteomes" id="UP000299102">
    <property type="component" value="Unassembled WGS sequence"/>
</dbReference>
<reference evidence="2 3" key="1">
    <citation type="journal article" date="2019" name="Commun. Biol.">
        <title>The bagworm genome reveals a unique fibroin gene that provides high tensile strength.</title>
        <authorList>
            <person name="Kono N."/>
            <person name="Nakamura H."/>
            <person name="Ohtoshi R."/>
            <person name="Tomita M."/>
            <person name="Numata K."/>
            <person name="Arakawa K."/>
        </authorList>
    </citation>
    <scope>NUCLEOTIDE SEQUENCE [LARGE SCALE GENOMIC DNA]</scope>
</reference>
<keyword evidence="3" id="KW-1185">Reference proteome</keyword>
<feature type="compositionally biased region" description="Basic residues" evidence="1">
    <location>
        <begin position="242"/>
        <end position="251"/>
    </location>
</feature>
<name>A0A4C1THE2_EUMVA</name>
<dbReference type="EMBL" id="BGZK01000058">
    <property type="protein sequence ID" value="GBP13616.1"/>
    <property type="molecule type" value="Genomic_DNA"/>
</dbReference>
<comment type="caution">
    <text evidence="2">The sequence shown here is derived from an EMBL/GenBank/DDBJ whole genome shotgun (WGS) entry which is preliminary data.</text>
</comment>
<organism evidence="2 3">
    <name type="scientific">Eumeta variegata</name>
    <name type="common">Bagworm moth</name>
    <name type="synonym">Eumeta japonica</name>
    <dbReference type="NCBI Taxonomy" id="151549"/>
    <lineage>
        <taxon>Eukaryota</taxon>
        <taxon>Metazoa</taxon>
        <taxon>Ecdysozoa</taxon>
        <taxon>Arthropoda</taxon>
        <taxon>Hexapoda</taxon>
        <taxon>Insecta</taxon>
        <taxon>Pterygota</taxon>
        <taxon>Neoptera</taxon>
        <taxon>Endopterygota</taxon>
        <taxon>Lepidoptera</taxon>
        <taxon>Glossata</taxon>
        <taxon>Ditrysia</taxon>
        <taxon>Tineoidea</taxon>
        <taxon>Psychidae</taxon>
        <taxon>Oiketicinae</taxon>
        <taxon>Eumeta</taxon>
    </lineage>
</organism>
<feature type="compositionally biased region" description="Basic and acidic residues" evidence="1">
    <location>
        <begin position="230"/>
        <end position="241"/>
    </location>
</feature>
<dbReference type="AlphaFoldDB" id="A0A4C1THE2"/>
<gene>
    <name evidence="2" type="ORF">EVAR_6954_1</name>
</gene>
<accession>A0A4C1THE2</accession>
<feature type="region of interest" description="Disordered" evidence="1">
    <location>
        <begin position="230"/>
        <end position="251"/>
    </location>
</feature>
<protein>
    <submittedName>
        <fullName evidence="2">Uncharacterized protein</fullName>
    </submittedName>
</protein>